<reference evidence="2 3" key="1">
    <citation type="submission" date="2020-08" db="EMBL/GenBank/DDBJ databases">
        <title>Bridging the membrane lipid divide: bacteria of the FCB group superphylum have the potential to synthesize archaeal ether lipids.</title>
        <authorList>
            <person name="Villanueva L."/>
            <person name="Von Meijenfeldt F.A.B."/>
            <person name="Westbye A.B."/>
            <person name="Yadav S."/>
            <person name="Hopmans E.C."/>
            <person name="Dutilh B.E."/>
            <person name="Sinninghe Damste J.S."/>
        </authorList>
    </citation>
    <scope>NUCLEOTIDE SEQUENCE [LARGE SCALE GENOMIC DNA]</scope>
    <source>
        <strain evidence="2">NIOZ-UU36</strain>
    </source>
</reference>
<dbReference type="EMBL" id="JACNJN010000064">
    <property type="protein sequence ID" value="MBC8334423.1"/>
    <property type="molecule type" value="Genomic_DNA"/>
</dbReference>
<evidence type="ECO:0000313" key="2">
    <source>
        <dbReference type="EMBL" id="MBC8334423.1"/>
    </source>
</evidence>
<feature type="transmembrane region" description="Helical" evidence="1">
    <location>
        <begin position="6"/>
        <end position="26"/>
    </location>
</feature>
<comment type="caution">
    <text evidence="2">The sequence shown here is derived from an EMBL/GenBank/DDBJ whole genome shotgun (WGS) entry which is preliminary data.</text>
</comment>
<name>A0A8J6TED7_9CHLR</name>
<keyword evidence="1" id="KW-0812">Transmembrane</keyword>
<organism evidence="2 3">
    <name type="scientific">Candidatus Desulfolinea nitratireducens</name>
    <dbReference type="NCBI Taxonomy" id="2841698"/>
    <lineage>
        <taxon>Bacteria</taxon>
        <taxon>Bacillati</taxon>
        <taxon>Chloroflexota</taxon>
        <taxon>Anaerolineae</taxon>
        <taxon>Anaerolineales</taxon>
        <taxon>Anaerolineales incertae sedis</taxon>
        <taxon>Candidatus Desulfolinea</taxon>
    </lineage>
</organism>
<sequence>MDLSLIFQIISNASIIVGILFGLLNLRNFRAMRKRESTILMLNSFQTSEFVRGLLLILNLPDDIDNQYIDNLPKDEYIAIYMVVGTWERLGILVYRREVDLDLFDDAYSGPVIQSWQKLESYIRDFRARLDRDTAFEWFQWLAERMKEREEDEQPIPAYEAYRDWKYTVK</sequence>
<proteinExistence type="predicted"/>
<gene>
    <name evidence="2" type="ORF">H8E29_04085</name>
</gene>
<dbReference type="InterPro" id="IPR031876">
    <property type="entry name" value="DUF4760"/>
</dbReference>
<accession>A0A8J6TED7</accession>
<protein>
    <submittedName>
        <fullName evidence="2">DUF4760 domain-containing protein</fullName>
    </submittedName>
</protein>
<keyword evidence="1" id="KW-0472">Membrane</keyword>
<evidence type="ECO:0000256" key="1">
    <source>
        <dbReference type="SAM" id="Phobius"/>
    </source>
</evidence>
<evidence type="ECO:0000313" key="3">
    <source>
        <dbReference type="Proteomes" id="UP000614469"/>
    </source>
</evidence>
<dbReference type="AlphaFoldDB" id="A0A8J6TED7"/>
<dbReference type="Pfam" id="PF15956">
    <property type="entry name" value="DUF4760"/>
    <property type="match status" value="1"/>
</dbReference>
<keyword evidence="1" id="KW-1133">Transmembrane helix</keyword>
<dbReference type="Proteomes" id="UP000614469">
    <property type="component" value="Unassembled WGS sequence"/>
</dbReference>